<feature type="domain" description="Cytidylate kinase" evidence="9">
    <location>
        <begin position="6"/>
        <end position="210"/>
    </location>
</feature>
<dbReference type="Proteomes" id="UP000589351">
    <property type="component" value="Unassembled WGS sequence"/>
</dbReference>
<evidence type="ECO:0000256" key="8">
    <source>
        <dbReference type="HAMAP-Rule" id="MF_00238"/>
    </source>
</evidence>
<dbReference type="GO" id="GO:0005829">
    <property type="term" value="C:cytosol"/>
    <property type="evidence" value="ECO:0007669"/>
    <property type="project" value="TreeGrafter"/>
</dbReference>
<keyword evidence="11" id="KW-1185">Reference proteome</keyword>
<keyword evidence="5 8" id="KW-0067">ATP-binding</keyword>
<protein>
    <recommendedName>
        <fullName evidence="8">Cytidylate kinase</fullName>
        <shortName evidence="8">CK</shortName>
        <ecNumber evidence="8">2.7.4.25</ecNumber>
    </recommendedName>
    <alternativeName>
        <fullName evidence="8">Cytidine monophosphate kinase</fullName>
        <shortName evidence="8">CMP kinase</shortName>
    </alternativeName>
</protein>
<evidence type="ECO:0000256" key="2">
    <source>
        <dbReference type="ARBA" id="ARBA00022679"/>
    </source>
</evidence>
<dbReference type="Pfam" id="PF02224">
    <property type="entry name" value="Cytidylate_kin"/>
    <property type="match status" value="1"/>
</dbReference>
<name>A0A6V7RIS4_9STAP</name>
<dbReference type="CDD" id="cd02020">
    <property type="entry name" value="CMPK"/>
    <property type="match status" value="1"/>
</dbReference>
<evidence type="ECO:0000256" key="4">
    <source>
        <dbReference type="ARBA" id="ARBA00022777"/>
    </source>
</evidence>
<accession>A0A6V7RIS4</accession>
<dbReference type="AlphaFoldDB" id="A0A6V7RIS4"/>
<dbReference type="PANTHER" id="PTHR21299:SF2">
    <property type="entry name" value="CYTIDYLATE KINASE"/>
    <property type="match status" value="1"/>
</dbReference>
<dbReference type="HAMAP" id="MF_00238">
    <property type="entry name" value="Cytidyl_kinase_type1"/>
    <property type="match status" value="1"/>
</dbReference>
<keyword evidence="3 8" id="KW-0547">Nucleotide-binding</keyword>
<dbReference type="GO" id="GO:0005524">
    <property type="term" value="F:ATP binding"/>
    <property type="evidence" value="ECO:0007669"/>
    <property type="project" value="UniProtKB-UniRule"/>
</dbReference>
<dbReference type="SUPFAM" id="SSF52540">
    <property type="entry name" value="P-loop containing nucleoside triphosphate hydrolases"/>
    <property type="match status" value="1"/>
</dbReference>
<dbReference type="GO" id="GO:0015949">
    <property type="term" value="P:nucleobase-containing small molecule interconversion"/>
    <property type="evidence" value="ECO:0007669"/>
    <property type="project" value="TreeGrafter"/>
</dbReference>
<keyword evidence="2 8" id="KW-0808">Transferase</keyword>
<dbReference type="NCBIfam" id="TIGR00017">
    <property type="entry name" value="cmk"/>
    <property type="match status" value="1"/>
</dbReference>
<gene>
    <name evidence="8 10" type="primary">cmk</name>
    <name evidence="10" type="ORF">JEODO184_01243</name>
</gene>
<dbReference type="EC" id="2.7.4.25" evidence="8"/>
<evidence type="ECO:0000256" key="6">
    <source>
        <dbReference type="ARBA" id="ARBA00047615"/>
    </source>
</evidence>
<evidence type="ECO:0000256" key="7">
    <source>
        <dbReference type="ARBA" id="ARBA00048478"/>
    </source>
</evidence>
<dbReference type="Gene3D" id="3.40.50.300">
    <property type="entry name" value="P-loop containing nucleotide triphosphate hydrolases"/>
    <property type="match status" value="1"/>
</dbReference>
<dbReference type="EMBL" id="CAJEWD010000008">
    <property type="protein sequence ID" value="CAD2077792.1"/>
    <property type="molecule type" value="Genomic_DNA"/>
</dbReference>
<evidence type="ECO:0000256" key="3">
    <source>
        <dbReference type="ARBA" id="ARBA00022741"/>
    </source>
</evidence>
<dbReference type="RefSeq" id="WP_185125758.1">
    <property type="nucleotide sequence ID" value="NZ_CAJEWD010000008.1"/>
</dbReference>
<comment type="catalytic activity">
    <reaction evidence="6 8">
        <text>dCMP + ATP = dCDP + ADP</text>
        <dbReference type="Rhea" id="RHEA:25094"/>
        <dbReference type="ChEBI" id="CHEBI:30616"/>
        <dbReference type="ChEBI" id="CHEBI:57566"/>
        <dbReference type="ChEBI" id="CHEBI:58593"/>
        <dbReference type="ChEBI" id="CHEBI:456216"/>
        <dbReference type="EC" id="2.7.4.25"/>
    </reaction>
</comment>
<dbReference type="GO" id="GO:0036431">
    <property type="term" value="F:dCMP kinase activity"/>
    <property type="evidence" value="ECO:0007669"/>
    <property type="project" value="InterPro"/>
</dbReference>
<evidence type="ECO:0000259" key="9">
    <source>
        <dbReference type="Pfam" id="PF02224"/>
    </source>
</evidence>
<keyword evidence="8" id="KW-0963">Cytoplasm</keyword>
<keyword evidence="4 8" id="KW-0418">Kinase</keyword>
<evidence type="ECO:0000256" key="1">
    <source>
        <dbReference type="ARBA" id="ARBA00009427"/>
    </source>
</evidence>
<evidence type="ECO:0000313" key="11">
    <source>
        <dbReference type="Proteomes" id="UP000589351"/>
    </source>
</evidence>
<proteinExistence type="inferred from homology"/>
<evidence type="ECO:0000256" key="5">
    <source>
        <dbReference type="ARBA" id="ARBA00022840"/>
    </source>
</evidence>
<comment type="similarity">
    <text evidence="1 8">Belongs to the cytidylate kinase family. Type 1 subfamily.</text>
</comment>
<feature type="binding site" evidence="8">
    <location>
        <begin position="10"/>
        <end position="18"/>
    </location>
    <ligand>
        <name>ATP</name>
        <dbReference type="ChEBI" id="CHEBI:30616"/>
    </ligand>
</feature>
<dbReference type="PANTHER" id="PTHR21299">
    <property type="entry name" value="CYTIDYLATE KINASE/PANTOATE-BETA-ALANINE LIGASE"/>
    <property type="match status" value="1"/>
</dbReference>
<comment type="caution">
    <text evidence="10">The sequence shown here is derived from an EMBL/GenBank/DDBJ whole genome shotgun (WGS) entry which is preliminary data.</text>
</comment>
<dbReference type="InterPro" id="IPR003136">
    <property type="entry name" value="Cytidylate_kin"/>
</dbReference>
<comment type="catalytic activity">
    <reaction evidence="7 8">
        <text>CMP + ATP = CDP + ADP</text>
        <dbReference type="Rhea" id="RHEA:11600"/>
        <dbReference type="ChEBI" id="CHEBI:30616"/>
        <dbReference type="ChEBI" id="CHEBI:58069"/>
        <dbReference type="ChEBI" id="CHEBI:60377"/>
        <dbReference type="ChEBI" id="CHEBI:456216"/>
        <dbReference type="EC" id="2.7.4.25"/>
    </reaction>
</comment>
<dbReference type="GO" id="GO:0006220">
    <property type="term" value="P:pyrimidine nucleotide metabolic process"/>
    <property type="evidence" value="ECO:0007669"/>
    <property type="project" value="UniProtKB-UniRule"/>
</dbReference>
<dbReference type="InterPro" id="IPR011994">
    <property type="entry name" value="Cytidylate_kinase_dom"/>
</dbReference>
<sequence length="218" mass="24591">MTHTRIAIDGPAAAGKSTIAKRVAAKLGYLYIDTGAMYRAVTLYTLENGEEIIDEIEDHIHITFGVNNEVYLNDQDVSEAIRSQEVTKNVSYIASLEKVRTYLVDMQRKISEASNVVMDGRDVGTTVLPNAEVKIFMKADPEVRAKRRLLEEQARGNNYTLEELTKDIVRRDHIDSTREISPLVQAHDAILLDTSHLSIEEVEDKIIRLVMKHLEGDL</sequence>
<organism evidence="10 11">
    <name type="scientific">Jeotgalicoccus meleagridis</name>
    <dbReference type="NCBI Taxonomy" id="2759181"/>
    <lineage>
        <taxon>Bacteria</taxon>
        <taxon>Bacillati</taxon>
        <taxon>Bacillota</taxon>
        <taxon>Bacilli</taxon>
        <taxon>Bacillales</taxon>
        <taxon>Staphylococcaceae</taxon>
        <taxon>Jeotgalicoccus</taxon>
    </lineage>
</organism>
<dbReference type="InterPro" id="IPR027417">
    <property type="entry name" value="P-loop_NTPase"/>
</dbReference>
<reference evidence="10 11" key="1">
    <citation type="submission" date="2020-07" db="EMBL/GenBank/DDBJ databases">
        <authorList>
            <person name="Criscuolo A."/>
        </authorList>
    </citation>
    <scope>NUCLEOTIDE SEQUENCE [LARGE SCALE GENOMIC DNA]</scope>
    <source>
        <strain evidence="10">CIP111649</strain>
    </source>
</reference>
<comment type="subcellular location">
    <subcellularLocation>
        <location evidence="8">Cytoplasm</location>
    </subcellularLocation>
</comment>
<evidence type="ECO:0000313" key="10">
    <source>
        <dbReference type="EMBL" id="CAD2077792.1"/>
    </source>
</evidence>